<dbReference type="InterPro" id="IPR005144">
    <property type="entry name" value="ATP-cone_dom"/>
</dbReference>
<keyword evidence="2 7" id="KW-0547">Nucleotide-binding</keyword>
<dbReference type="GO" id="GO:0008270">
    <property type="term" value="F:zinc ion binding"/>
    <property type="evidence" value="ECO:0007669"/>
    <property type="project" value="UniProtKB-UniRule"/>
</dbReference>
<evidence type="ECO:0000259" key="8">
    <source>
        <dbReference type="PROSITE" id="PS51161"/>
    </source>
</evidence>
<keyword evidence="5 7" id="KW-0238">DNA-binding</keyword>
<comment type="similarity">
    <text evidence="7">Belongs to the NrdR family.</text>
</comment>
<evidence type="ECO:0000313" key="10">
    <source>
        <dbReference type="Proteomes" id="UP000176282"/>
    </source>
</evidence>
<gene>
    <name evidence="7" type="primary">nrdR</name>
    <name evidence="9" type="ORF">A3J66_02475</name>
</gene>
<dbReference type="GO" id="GO:0045892">
    <property type="term" value="P:negative regulation of DNA-templated transcription"/>
    <property type="evidence" value="ECO:0007669"/>
    <property type="project" value="UniProtKB-UniRule"/>
</dbReference>
<keyword evidence="7" id="KW-0479">Metal-binding</keyword>
<evidence type="ECO:0000256" key="2">
    <source>
        <dbReference type="ARBA" id="ARBA00022741"/>
    </source>
</evidence>
<dbReference type="GO" id="GO:0005524">
    <property type="term" value="F:ATP binding"/>
    <property type="evidence" value="ECO:0007669"/>
    <property type="project" value="UniProtKB-UniRule"/>
</dbReference>
<evidence type="ECO:0000256" key="1">
    <source>
        <dbReference type="ARBA" id="ARBA00022491"/>
    </source>
</evidence>
<proteinExistence type="inferred from homology"/>
<evidence type="ECO:0000256" key="3">
    <source>
        <dbReference type="ARBA" id="ARBA00022840"/>
    </source>
</evidence>
<dbReference type="STRING" id="1798680.A3J66_02475"/>
<evidence type="ECO:0000256" key="7">
    <source>
        <dbReference type="HAMAP-Rule" id="MF_00440"/>
    </source>
</evidence>
<dbReference type="NCBIfam" id="TIGR00244">
    <property type="entry name" value="transcriptional regulator NrdR"/>
    <property type="match status" value="1"/>
</dbReference>
<keyword evidence="7" id="KW-0862">Zinc</keyword>
<comment type="cofactor">
    <cofactor evidence="7">
        <name>Zn(2+)</name>
        <dbReference type="ChEBI" id="CHEBI:29105"/>
    </cofactor>
    <text evidence="7">Binds 1 zinc ion.</text>
</comment>
<dbReference type="PANTHER" id="PTHR30455:SF2">
    <property type="entry name" value="TRANSCRIPTIONAL REPRESSOR NRDR"/>
    <property type="match status" value="1"/>
</dbReference>
<dbReference type="Proteomes" id="UP000176282">
    <property type="component" value="Unassembled WGS sequence"/>
</dbReference>
<keyword evidence="4 7" id="KW-0805">Transcription regulation</keyword>
<evidence type="ECO:0000256" key="6">
    <source>
        <dbReference type="ARBA" id="ARBA00023163"/>
    </source>
</evidence>
<dbReference type="PANTHER" id="PTHR30455">
    <property type="entry name" value="TRANSCRIPTIONAL REPRESSOR NRDR"/>
    <property type="match status" value="1"/>
</dbReference>
<organism evidence="9 10">
    <name type="scientific">Candidatus Magasanikbacteria bacterium RIFCSPHIGHO2_02_FULL_47_14</name>
    <dbReference type="NCBI Taxonomy" id="1798680"/>
    <lineage>
        <taxon>Bacteria</taxon>
        <taxon>Candidatus Magasanikiibacteriota</taxon>
    </lineage>
</organism>
<keyword evidence="3 7" id="KW-0067">ATP-binding</keyword>
<dbReference type="EMBL" id="MFQB01000034">
    <property type="protein sequence ID" value="OGH67415.1"/>
    <property type="molecule type" value="Genomic_DNA"/>
</dbReference>
<dbReference type="Pfam" id="PF22811">
    <property type="entry name" value="Zn_ribbon_NrdR"/>
    <property type="match status" value="1"/>
</dbReference>
<dbReference type="Pfam" id="PF03477">
    <property type="entry name" value="ATP-cone"/>
    <property type="match status" value="1"/>
</dbReference>
<dbReference type="AlphaFoldDB" id="A0A1F6M726"/>
<dbReference type="HAMAP" id="MF_00440">
    <property type="entry name" value="NrdR"/>
    <property type="match status" value="1"/>
</dbReference>
<feature type="zinc finger region" evidence="7">
    <location>
        <begin position="3"/>
        <end position="34"/>
    </location>
</feature>
<keyword evidence="7" id="KW-0863">Zinc-finger</keyword>
<comment type="function">
    <text evidence="7">Negatively regulates transcription of bacterial ribonucleotide reductase nrd genes and operons by binding to NrdR-boxes.</text>
</comment>
<reference evidence="9 10" key="1">
    <citation type="journal article" date="2016" name="Nat. Commun.">
        <title>Thousands of microbial genomes shed light on interconnected biogeochemical processes in an aquifer system.</title>
        <authorList>
            <person name="Anantharaman K."/>
            <person name="Brown C.T."/>
            <person name="Hug L.A."/>
            <person name="Sharon I."/>
            <person name="Castelle C.J."/>
            <person name="Probst A.J."/>
            <person name="Thomas B.C."/>
            <person name="Singh A."/>
            <person name="Wilkins M.J."/>
            <person name="Karaoz U."/>
            <person name="Brodie E.L."/>
            <person name="Williams K.H."/>
            <person name="Hubbard S.S."/>
            <person name="Banfield J.F."/>
        </authorList>
    </citation>
    <scope>NUCLEOTIDE SEQUENCE [LARGE SCALE GENOMIC DNA]</scope>
</reference>
<evidence type="ECO:0000256" key="5">
    <source>
        <dbReference type="ARBA" id="ARBA00023125"/>
    </source>
</evidence>
<feature type="domain" description="ATP-cone" evidence="8">
    <location>
        <begin position="49"/>
        <end position="139"/>
    </location>
</feature>
<dbReference type="InterPro" id="IPR055173">
    <property type="entry name" value="NrdR-like_N"/>
</dbReference>
<sequence>MHCPVCRSKDSRVIDSRLASDGMSIRRRRECTICRYRFSTLEEMELLDIVVVKANGSRESYNREKLRRGILHSLTKRPYTQDGFDRLLHAIERDIQKKRKREVTSKEIGESVMRHLRRFDKVAYIRFASIYRAFEDVNTFQNEIRSLQRKTKKE</sequence>
<accession>A0A1F6M726</accession>
<evidence type="ECO:0000313" key="9">
    <source>
        <dbReference type="EMBL" id="OGH67415.1"/>
    </source>
</evidence>
<keyword evidence="6 7" id="KW-0804">Transcription</keyword>
<dbReference type="InterPro" id="IPR003796">
    <property type="entry name" value="RNR_NrdR-like"/>
</dbReference>
<keyword evidence="1 7" id="KW-0678">Repressor</keyword>
<dbReference type="PROSITE" id="PS51161">
    <property type="entry name" value="ATP_CONE"/>
    <property type="match status" value="1"/>
</dbReference>
<protein>
    <recommendedName>
        <fullName evidence="7">Transcriptional repressor NrdR</fullName>
    </recommendedName>
</protein>
<name>A0A1F6M726_9BACT</name>
<evidence type="ECO:0000256" key="4">
    <source>
        <dbReference type="ARBA" id="ARBA00023015"/>
    </source>
</evidence>
<comment type="caution">
    <text evidence="9">The sequence shown here is derived from an EMBL/GenBank/DDBJ whole genome shotgun (WGS) entry which is preliminary data.</text>
</comment>
<dbReference type="GO" id="GO:0003677">
    <property type="term" value="F:DNA binding"/>
    <property type="evidence" value="ECO:0007669"/>
    <property type="project" value="UniProtKB-KW"/>
</dbReference>